<name>A0ABS7FM08_9ACTN</name>
<dbReference type="PIRSF" id="PIRSF017393">
    <property type="entry name" value="MTase_SAV2177"/>
    <property type="match status" value="1"/>
</dbReference>
<sequence length="259" mass="28531">MRSDVPHPARIYDYLLGGKDNFEADRAAADEVVRHIPTLPRYTRSNRDFMVRMARHLVRGHGIRQFLDVGTGLPTSPNLHEAAQEIAPETRVLYVDNDPIVLAHARALLTSAPEGRTAYLDADLRDPASILESAELRATLDLARPVALTLIAVLHFVPDLAEARSYVRALLDPLPPGSALTITMAPDPDETDPTVGAGADAYRAQGIPFATRTRAEVEGFFTGLDLVEPGVTRTEHWHPDRPVDLDDRHWMYAGVALKP</sequence>
<dbReference type="Gene3D" id="3.40.50.150">
    <property type="entry name" value="Vaccinia Virus protein VP39"/>
    <property type="match status" value="1"/>
</dbReference>
<accession>A0ABS7FM08</accession>
<reference evidence="1 2" key="1">
    <citation type="submission" date="2021-07" db="EMBL/GenBank/DDBJ databases">
        <title>Actinomadura sp. PM05-2 isolated from lichen.</title>
        <authorList>
            <person name="Somphong A."/>
            <person name="Phongsopitanun W."/>
            <person name="Tanasupawat S."/>
            <person name="Peongsungnone V."/>
        </authorList>
    </citation>
    <scope>NUCLEOTIDE SEQUENCE [LARGE SCALE GENOMIC DNA]</scope>
    <source>
        <strain evidence="1 2">PM05-2</strain>
    </source>
</reference>
<comment type="caution">
    <text evidence="1">The sequence shown here is derived from an EMBL/GenBank/DDBJ whole genome shotgun (WGS) entry which is preliminary data.</text>
</comment>
<dbReference type="SUPFAM" id="SSF53335">
    <property type="entry name" value="S-adenosyl-L-methionine-dependent methyltransferases"/>
    <property type="match status" value="1"/>
</dbReference>
<proteinExistence type="predicted"/>
<dbReference type="EMBL" id="JAIBOA010000002">
    <property type="protein sequence ID" value="MBW8481391.1"/>
    <property type="molecule type" value="Genomic_DNA"/>
</dbReference>
<gene>
    <name evidence="1" type="ORF">K1Y72_03335</name>
</gene>
<organism evidence="1 2">
    <name type="scientific">Actinomadura parmotrematis</name>
    <dbReference type="NCBI Taxonomy" id="2864039"/>
    <lineage>
        <taxon>Bacteria</taxon>
        <taxon>Bacillati</taxon>
        <taxon>Actinomycetota</taxon>
        <taxon>Actinomycetes</taxon>
        <taxon>Streptosporangiales</taxon>
        <taxon>Thermomonosporaceae</taxon>
        <taxon>Actinomadura</taxon>
    </lineage>
</organism>
<evidence type="ECO:0000313" key="2">
    <source>
        <dbReference type="Proteomes" id="UP000774570"/>
    </source>
</evidence>
<keyword evidence="1" id="KW-0808">Transferase</keyword>
<dbReference type="InterPro" id="IPR029063">
    <property type="entry name" value="SAM-dependent_MTases_sf"/>
</dbReference>
<evidence type="ECO:0000313" key="1">
    <source>
        <dbReference type="EMBL" id="MBW8481391.1"/>
    </source>
</evidence>
<dbReference type="Proteomes" id="UP000774570">
    <property type="component" value="Unassembled WGS sequence"/>
</dbReference>
<dbReference type="InterPro" id="IPR006764">
    <property type="entry name" value="SAM_dep_MeTrfase_SAV2177_type"/>
</dbReference>
<dbReference type="GO" id="GO:0008168">
    <property type="term" value="F:methyltransferase activity"/>
    <property type="evidence" value="ECO:0007669"/>
    <property type="project" value="UniProtKB-KW"/>
</dbReference>
<keyword evidence="2" id="KW-1185">Reference proteome</keyword>
<dbReference type="Pfam" id="PF04672">
    <property type="entry name" value="Methyltransf_19"/>
    <property type="match status" value="1"/>
</dbReference>
<keyword evidence="1" id="KW-0489">Methyltransferase</keyword>
<protein>
    <submittedName>
        <fullName evidence="1">SAM-dependent methyltransferase</fullName>
    </submittedName>
</protein>
<dbReference type="GO" id="GO:0032259">
    <property type="term" value="P:methylation"/>
    <property type="evidence" value="ECO:0007669"/>
    <property type="project" value="UniProtKB-KW"/>
</dbReference>